<evidence type="ECO:0000259" key="2">
    <source>
        <dbReference type="Pfam" id="PF00296"/>
    </source>
</evidence>
<evidence type="ECO:0000256" key="1">
    <source>
        <dbReference type="ARBA" id="ARBA00023002"/>
    </source>
</evidence>
<dbReference type="PANTHER" id="PTHR43244:SF1">
    <property type="entry name" value="5,10-METHYLENETETRAHYDROMETHANOPTERIN REDUCTASE"/>
    <property type="match status" value="1"/>
</dbReference>
<evidence type="ECO:0000313" key="4">
    <source>
        <dbReference type="EMBL" id="CAB5065320.1"/>
    </source>
</evidence>
<reference evidence="3" key="1">
    <citation type="submission" date="2020-05" db="EMBL/GenBank/DDBJ databases">
        <authorList>
            <person name="Chiriac C."/>
            <person name="Salcher M."/>
            <person name="Ghai R."/>
            <person name="Kavagutti S V."/>
        </authorList>
    </citation>
    <scope>NUCLEOTIDE SEQUENCE</scope>
</reference>
<keyword evidence="1" id="KW-0560">Oxidoreductase</keyword>
<dbReference type="InterPro" id="IPR050564">
    <property type="entry name" value="F420-G6PD/mer"/>
</dbReference>
<feature type="domain" description="Luciferase-like" evidence="2">
    <location>
        <begin position="17"/>
        <end position="180"/>
    </location>
</feature>
<sequence>MEFIANFMTAEEDPVVWAQTREAEGWDVLGCADHFFSPNKSYPHVWVTLATMAAATKKVKLTTSFANNLFRSPVEFAQASLQMQSVSHGRFEAGLGAGWEKAEAEGSSIPYPSPGERAGMYIESAHIVRELFDTGGCTFSGKYYNMNVPKIGPMPAAGPPPLVASLGGPRTIKGIAPIADRVEIKLISGITRNGSVDLPAMATVPESHLYDLVKQVREVNPTVPLSVFILCSVGDDARTTAVENMLGDSFLGGFYGSAAKVSESMFRLAEAGIDRVEVSPFTESSFATLATKLFA</sequence>
<dbReference type="InterPro" id="IPR011251">
    <property type="entry name" value="Luciferase-like_dom"/>
</dbReference>
<dbReference type="Pfam" id="PF00296">
    <property type="entry name" value="Bac_luciferase"/>
    <property type="match status" value="1"/>
</dbReference>
<organism evidence="3">
    <name type="scientific">freshwater metagenome</name>
    <dbReference type="NCBI Taxonomy" id="449393"/>
    <lineage>
        <taxon>unclassified sequences</taxon>
        <taxon>metagenomes</taxon>
        <taxon>ecological metagenomes</taxon>
    </lineage>
</organism>
<dbReference type="InterPro" id="IPR036661">
    <property type="entry name" value="Luciferase-like_sf"/>
</dbReference>
<accession>A0A6J7QLG0</accession>
<dbReference type="GO" id="GO:0016705">
    <property type="term" value="F:oxidoreductase activity, acting on paired donors, with incorporation or reduction of molecular oxygen"/>
    <property type="evidence" value="ECO:0007669"/>
    <property type="project" value="InterPro"/>
</dbReference>
<proteinExistence type="predicted"/>
<dbReference type="Gene3D" id="3.20.20.30">
    <property type="entry name" value="Luciferase-like domain"/>
    <property type="match status" value="1"/>
</dbReference>
<dbReference type="EMBL" id="CAFBPN010000027">
    <property type="protein sequence ID" value="CAB5017911.1"/>
    <property type="molecule type" value="Genomic_DNA"/>
</dbReference>
<name>A0A6J7QLG0_9ZZZZ</name>
<evidence type="ECO:0000313" key="3">
    <source>
        <dbReference type="EMBL" id="CAB5017911.1"/>
    </source>
</evidence>
<dbReference type="EMBL" id="CAFBQU010000020">
    <property type="protein sequence ID" value="CAB5065320.1"/>
    <property type="molecule type" value="Genomic_DNA"/>
</dbReference>
<protein>
    <submittedName>
        <fullName evidence="3">Unannotated protein</fullName>
    </submittedName>
</protein>
<gene>
    <name evidence="3" type="ORF">UFOPK4098_00683</name>
    <name evidence="4" type="ORF">UFOPK4347_00907</name>
</gene>
<dbReference type="AlphaFoldDB" id="A0A6J7QLG0"/>
<dbReference type="SUPFAM" id="SSF51679">
    <property type="entry name" value="Bacterial luciferase-like"/>
    <property type="match status" value="1"/>
</dbReference>
<dbReference type="PANTHER" id="PTHR43244">
    <property type="match status" value="1"/>
</dbReference>